<comment type="caution">
    <text evidence="2">The sequence shown here is derived from an EMBL/GenBank/DDBJ whole genome shotgun (WGS) entry which is preliminary data.</text>
</comment>
<proteinExistence type="predicted"/>
<accession>A0A1G2BNL1</accession>
<gene>
    <name evidence="2" type="ORF">A2677_04025</name>
</gene>
<evidence type="ECO:0000313" key="3">
    <source>
        <dbReference type="Proteomes" id="UP000177817"/>
    </source>
</evidence>
<evidence type="ECO:0000313" key="2">
    <source>
        <dbReference type="EMBL" id="OGY90169.1"/>
    </source>
</evidence>
<feature type="transmembrane region" description="Helical" evidence="1">
    <location>
        <begin position="31"/>
        <end position="54"/>
    </location>
</feature>
<dbReference type="Proteomes" id="UP000177817">
    <property type="component" value="Unassembled WGS sequence"/>
</dbReference>
<evidence type="ECO:0000256" key="1">
    <source>
        <dbReference type="SAM" id="Phobius"/>
    </source>
</evidence>
<keyword evidence="1" id="KW-1133">Transmembrane helix</keyword>
<dbReference type="InterPro" id="IPR008949">
    <property type="entry name" value="Isoprenoid_synthase_dom_sf"/>
</dbReference>
<keyword evidence="1" id="KW-0812">Transmembrane</keyword>
<sequence>MARWRRGLLVLHYQIATVATSIWQRRHRGCFGTASALGACVTYIGIMLLAEIVLGARARLLTSAYCWARCLDDAIDSYASFAGSIGMRSYLNHKQALIWNAQNLDTLALPVFYEDVLLAHLMKSALHLDLSVQEEMKHLWEIFLYDVNRLHRFEVRSEEELIRHATDQDCAILLPSIKVVGNDEHARELISSLKGIFTRLDCFYDVLSDLRQGVVNIPREAVEAFRINLAQLKHCRTWREASAINGFLAWYTWELERLTMEWESARRALEGFAMELFSRMVHRRFTKRICYRLFLNLLNLFDELLSECRQRVQQTKTQ</sequence>
<reference evidence="2 3" key="1">
    <citation type="journal article" date="2016" name="Nat. Commun.">
        <title>Thousands of microbial genomes shed light on interconnected biogeochemical processes in an aquifer system.</title>
        <authorList>
            <person name="Anantharaman K."/>
            <person name="Brown C.T."/>
            <person name="Hug L.A."/>
            <person name="Sharon I."/>
            <person name="Castelle C.J."/>
            <person name="Probst A.J."/>
            <person name="Thomas B.C."/>
            <person name="Singh A."/>
            <person name="Wilkins M.J."/>
            <person name="Karaoz U."/>
            <person name="Brodie E.L."/>
            <person name="Williams K.H."/>
            <person name="Hubbard S.S."/>
            <person name="Banfield J.F."/>
        </authorList>
    </citation>
    <scope>NUCLEOTIDE SEQUENCE [LARGE SCALE GENOMIC DNA]</scope>
</reference>
<name>A0A1G2BNL1_9BACT</name>
<protein>
    <submittedName>
        <fullName evidence="2">Uncharacterized protein</fullName>
    </submittedName>
</protein>
<dbReference type="EMBL" id="MHKK01000015">
    <property type="protein sequence ID" value="OGY90169.1"/>
    <property type="molecule type" value="Genomic_DNA"/>
</dbReference>
<organism evidence="2 3">
    <name type="scientific">Candidatus Komeilibacteria bacterium RIFCSPHIGHO2_01_FULL_52_14</name>
    <dbReference type="NCBI Taxonomy" id="1798549"/>
    <lineage>
        <taxon>Bacteria</taxon>
        <taxon>Candidatus Komeiliibacteriota</taxon>
    </lineage>
</organism>
<keyword evidence="1" id="KW-0472">Membrane</keyword>
<dbReference type="AlphaFoldDB" id="A0A1G2BNL1"/>
<dbReference type="Gene3D" id="1.10.600.10">
    <property type="entry name" value="Farnesyl Diphosphate Synthase"/>
    <property type="match status" value="1"/>
</dbReference>